<keyword evidence="9" id="KW-0234">DNA repair</keyword>
<evidence type="ECO:0000256" key="7">
    <source>
        <dbReference type="ARBA" id="ARBA00022679"/>
    </source>
</evidence>
<comment type="similarity">
    <text evidence="3">Belongs to the MGMT family.</text>
</comment>
<evidence type="ECO:0000256" key="9">
    <source>
        <dbReference type="ARBA" id="ARBA00023204"/>
    </source>
</evidence>
<evidence type="ECO:0000256" key="1">
    <source>
        <dbReference type="ARBA" id="ARBA00001286"/>
    </source>
</evidence>
<dbReference type="SUPFAM" id="SSF46767">
    <property type="entry name" value="Methylated DNA-protein cysteine methyltransferase, C-terminal domain"/>
    <property type="match status" value="1"/>
</dbReference>
<dbReference type="Gene3D" id="1.10.10.10">
    <property type="entry name" value="Winged helix-like DNA-binding domain superfamily/Winged helix DNA-binding domain"/>
    <property type="match status" value="1"/>
</dbReference>
<dbReference type="SUPFAM" id="SSF53155">
    <property type="entry name" value="Methylated DNA-protein cysteine methyltransferase domain"/>
    <property type="match status" value="1"/>
</dbReference>
<dbReference type="InterPro" id="IPR014048">
    <property type="entry name" value="MethylDNA_cys_MeTrfase_DNA-bd"/>
</dbReference>
<evidence type="ECO:0000313" key="16">
    <source>
        <dbReference type="RefSeq" id="XP_014661499.1"/>
    </source>
</evidence>
<evidence type="ECO:0000313" key="17">
    <source>
        <dbReference type="RefSeq" id="XP_014661500.1"/>
    </source>
</evidence>
<evidence type="ECO:0000259" key="13">
    <source>
        <dbReference type="Pfam" id="PF01035"/>
    </source>
</evidence>
<dbReference type="PANTHER" id="PTHR46460:SF1">
    <property type="entry name" value="METHYLATED-DNA--PROTEIN-CYSTEINE METHYLTRANSFERASE"/>
    <property type="match status" value="1"/>
</dbReference>
<dbReference type="CDD" id="cd06445">
    <property type="entry name" value="ATase"/>
    <property type="match status" value="1"/>
</dbReference>
<dbReference type="RefSeq" id="XP_014661498.1">
    <property type="nucleotide sequence ID" value="XM_014806012.1"/>
</dbReference>
<evidence type="ECO:0000256" key="12">
    <source>
        <dbReference type="ARBA" id="ARBA00049348"/>
    </source>
</evidence>
<dbReference type="InterPro" id="IPR001497">
    <property type="entry name" value="MethylDNA_cys_MeTrfase_AS"/>
</dbReference>
<evidence type="ECO:0000313" key="14">
    <source>
        <dbReference type="Proteomes" id="UP000695022"/>
    </source>
</evidence>
<evidence type="ECO:0000256" key="10">
    <source>
        <dbReference type="ARBA" id="ARBA00030795"/>
    </source>
</evidence>
<dbReference type="InterPro" id="IPR036217">
    <property type="entry name" value="MethylDNA_cys_MeTrfase_DNAb"/>
</dbReference>
<dbReference type="GeneID" id="106804718"/>
<dbReference type="PANTHER" id="PTHR46460">
    <property type="entry name" value="METHYLATED-DNA--PROTEIN-CYSTEINE METHYLTRANSFERASE"/>
    <property type="match status" value="1"/>
</dbReference>
<dbReference type="Gene3D" id="3.30.160.70">
    <property type="entry name" value="Methylated DNA-protein cysteine methyltransferase domain"/>
    <property type="match status" value="1"/>
</dbReference>
<evidence type="ECO:0000256" key="5">
    <source>
        <dbReference type="ARBA" id="ARBA00015377"/>
    </source>
</evidence>
<organism evidence="14 17">
    <name type="scientific">Priapulus caudatus</name>
    <name type="common">Priapulid worm</name>
    <dbReference type="NCBI Taxonomy" id="37621"/>
    <lineage>
        <taxon>Eukaryota</taxon>
        <taxon>Metazoa</taxon>
        <taxon>Ecdysozoa</taxon>
        <taxon>Scalidophora</taxon>
        <taxon>Priapulida</taxon>
        <taxon>Priapulimorpha</taxon>
        <taxon>Priapulimorphida</taxon>
        <taxon>Priapulidae</taxon>
        <taxon>Priapulus</taxon>
    </lineage>
</organism>
<reference evidence="15 16" key="1">
    <citation type="submission" date="2025-05" db="UniProtKB">
        <authorList>
            <consortium name="RefSeq"/>
        </authorList>
    </citation>
    <scope>IDENTIFICATION</scope>
</reference>
<sequence length="197" mass="21609">MTPRGRTHKNGDCFHGPTNTYTVTSPIGDILVTSCPRGVHSIEQQKGITDDDFLPNVSLQVESVHQQWDDNGYTYKPAVTCIKWLKTYFENSPALKDTKKPGVCLARYNEDSFQAKAWKTLAAEIGLGATVSYSDLAKMCGCPRGARAVGLAMRSNPLMLLVPCHRVIQSGGVPGNYCAGRRNKVKLWLLLHEGASL</sequence>
<dbReference type="InterPro" id="IPR036631">
    <property type="entry name" value="MGMT_N_sf"/>
</dbReference>
<evidence type="ECO:0000256" key="3">
    <source>
        <dbReference type="ARBA" id="ARBA00008711"/>
    </source>
</evidence>
<evidence type="ECO:0000256" key="11">
    <source>
        <dbReference type="ARBA" id="ARBA00031621"/>
    </source>
</evidence>
<dbReference type="Pfam" id="PF01035">
    <property type="entry name" value="DNA_binding_1"/>
    <property type="match status" value="1"/>
</dbReference>
<dbReference type="Proteomes" id="UP000695022">
    <property type="component" value="Unplaced"/>
</dbReference>
<comment type="catalytic activity">
    <reaction evidence="12">
        <text>a 6-O-methyl-2'-deoxyguanosine in DNA + L-cysteinyl-[protein] = S-methyl-L-cysteinyl-[protein] + a 2'-deoxyguanosine in DNA</text>
        <dbReference type="Rhea" id="RHEA:24000"/>
        <dbReference type="Rhea" id="RHEA-COMP:10131"/>
        <dbReference type="Rhea" id="RHEA-COMP:10132"/>
        <dbReference type="Rhea" id="RHEA-COMP:11367"/>
        <dbReference type="Rhea" id="RHEA-COMP:11368"/>
        <dbReference type="ChEBI" id="CHEBI:29950"/>
        <dbReference type="ChEBI" id="CHEBI:82612"/>
        <dbReference type="ChEBI" id="CHEBI:85445"/>
        <dbReference type="ChEBI" id="CHEBI:85448"/>
        <dbReference type="EC" id="2.1.1.63"/>
    </reaction>
</comment>
<accession>A0ABM1DNH9</accession>
<keyword evidence="6" id="KW-0489">Methyltransferase</keyword>
<evidence type="ECO:0000256" key="6">
    <source>
        <dbReference type="ARBA" id="ARBA00022603"/>
    </source>
</evidence>
<evidence type="ECO:0000313" key="18">
    <source>
        <dbReference type="RefSeq" id="XP_014661501.1"/>
    </source>
</evidence>
<dbReference type="EC" id="2.1.1.63" evidence="4"/>
<dbReference type="NCBIfam" id="TIGR00589">
    <property type="entry name" value="ogt"/>
    <property type="match status" value="1"/>
</dbReference>
<evidence type="ECO:0000256" key="2">
    <source>
        <dbReference type="ARBA" id="ARBA00003317"/>
    </source>
</evidence>
<feature type="domain" description="Methylated-DNA-[protein]-cysteine S-methyltransferase DNA binding" evidence="13">
    <location>
        <begin position="113"/>
        <end position="194"/>
    </location>
</feature>
<dbReference type="RefSeq" id="XP_014661499.1">
    <property type="nucleotide sequence ID" value="XM_014806013.1"/>
</dbReference>
<proteinExistence type="inferred from homology"/>
<dbReference type="InterPro" id="IPR036388">
    <property type="entry name" value="WH-like_DNA-bd_sf"/>
</dbReference>
<gene>
    <name evidence="15 16 17 18" type="primary">LOC106804718</name>
</gene>
<keyword evidence="8" id="KW-0227">DNA damage</keyword>
<dbReference type="PROSITE" id="PS00374">
    <property type="entry name" value="MGMT"/>
    <property type="match status" value="1"/>
</dbReference>
<dbReference type="RefSeq" id="XP_014661500.1">
    <property type="nucleotide sequence ID" value="XM_014806014.1"/>
</dbReference>
<evidence type="ECO:0000313" key="15">
    <source>
        <dbReference type="RefSeq" id="XP_014661498.1"/>
    </source>
</evidence>
<name>A0ABM1DNH9_PRICU</name>
<evidence type="ECO:0000256" key="4">
    <source>
        <dbReference type="ARBA" id="ARBA00011918"/>
    </source>
</evidence>
<keyword evidence="14" id="KW-1185">Reference proteome</keyword>
<comment type="function">
    <text evidence="2">Involved in the cellular defense against the biological effects of O6-methylguanine (O6-MeG) and O4-methylthymine (O4-MeT) in DNA. Repairs the methylated nucleobase in DNA by stoichiometrically transferring the methyl group to a cysteine residue in the enzyme. This is a suicide reaction: the enzyme is irreversibly inactivated.</text>
</comment>
<keyword evidence="7" id="KW-0808">Transferase</keyword>
<dbReference type="RefSeq" id="XP_014661501.1">
    <property type="nucleotide sequence ID" value="XM_014806015.1"/>
</dbReference>
<evidence type="ECO:0000256" key="8">
    <source>
        <dbReference type="ARBA" id="ARBA00022763"/>
    </source>
</evidence>
<comment type="catalytic activity">
    <reaction evidence="1">
        <text>a 4-O-methyl-thymidine in DNA + L-cysteinyl-[protein] = a thymidine in DNA + S-methyl-L-cysteinyl-[protein]</text>
        <dbReference type="Rhea" id="RHEA:53428"/>
        <dbReference type="Rhea" id="RHEA-COMP:10131"/>
        <dbReference type="Rhea" id="RHEA-COMP:10132"/>
        <dbReference type="Rhea" id="RHEA-COMP:13555"/>
        <dbReference type="Rhea" id="RHEA-COMP:13556"/>
        <dbReference type="ChEBI" id="CHEBI:29950"/>
        <dbReference type="ChEBI" id="CHEBI:82612"/>
        <dbReference type="ChEBI" id="CHEBI:137386"/>
        <dbReference type="ChEBI" id="CHEBI:137387"/>
        <dbReference type="EC" id="2.1.1.63"/>
    </reaction>
</comment>
<protein>
    <recommendedName>
        <fullName evidence="5">Methylated-DNA--protein-cysteine methyltransferase</fullName>
        <ecNumber evidence="4">2.1.1.63</ecNumber>
    </recommendedName>
    <alternativeName>
        <fullName evidence="10">6-O-methylguanine-DNA methyltransferase</fullName>
    </alternativeName>
    <alternativeName>
        <fullName evidence="11">O-6-methylguanine-DNA-alkyltransferase</fullName>
    </alternativeName>
</protein>